<dbReference type="GO" id="GO:0005829">
    <property type="term" value="C:cytosol"/>
    <property type="evidence" value="ECO:0007669"/>
    <property type="project" value="TreeGrafter"/>
</dbReference>
<sequence length="188" mass="21493">MADSPAQDSITMAQLKQFVSTLPSKQKTEPVHFQYADTDTLSAEIDEFYSYSEVQGFCDDHVDFAKNFGGDWHTSSDSEREAYAEYLLDLLDQKGYPNRLFVAQQLIYIAQGTYSKASNEDDHLEWILKNNRMLLELGAFQTYYDGLRITCAKLANEPGIAVEIEAMLTLLYMLVVSHEDDNDFRDEL</sequence>
<dbReference type="GO" id="GO:0007010">
    <property type="term" value="P:cytoskeleton organization"/>
    <property type="evidence" value="ECO:0007669"/>
    <property type="project" value="TreeGrafter"/>
</dbReference>
<dbReference type="Proteomes" id="UP000780801">
    <property type="component" value="Unassembled WGS sequence"/>
</dbReference>
<keyword evidence="3" id="KW-1185">Reference proteome</keyword>
<comment type="caution">
    <text evidence="2">The sequence shown here is derived from an EMBL/GenBank/DDBJ whole genome shotgun (WGS) entry which is preliminary data.</text>
</comment>
<dbReference type="InterPro" id="IPR040185">
    <property type="entry name" value="Far11/STRP"/>
</dbReference>
<protein>
    <submittedName>
        <fullName evidence="2">Factor arrest protein 11</fullName>
    </submittedName>
</protein>
<dbReference type="PANTHER" id="PTHR13239">
    <property type="entry name" value="PROTEIN REQUIRED FOR HYPHAL ANASTOMOSIS HAM-2"/>
    <property type="match status" value="1"/>
</dbReference>
<evidence type="ECO:0000259" key="1">
    <source>
        <dbReference type="Pfam" id="PF07923"/>
    </source>
</evidence>
<dbReference type="AlphaFoldDB" id="A0A9P6KF87"/>
<proteinExistence type="predicted"/>
<organism evidence="2 3">
    <name type="scientific">Lunasporangiospora selenospora</name>
    <dbReference type="NCBI Taxonomy" id="979761"/>
    <lineage>
        <taxon>Eukaryota</taxon>
        <taxon>Fungi</taxon>
        <taxon>Fungi incertae sedis</taxon>
        <taxon>Mucoromycota</taxon>
        <taxon>Mortierellomycotina</taxon>
        <taxon>Mortierellomycetes</taxon>
        <taxon>Mortierellales</taxon>
        <taxon>Mortierellaceae</taxon>
        <taxon>Lunasporangiospora</taxon>
    </lineage>
</organism>
<gene>
    <name evidence="2" type="primary">FAR11_2</name>
    <name evidence="2" type="ORF">BGW38_010859</name>
</gene>
<reference evidence="2" key="1">
    <citation type="journal article" date="2020" name="Fungal Divers.">
        <title>Resolving the Mortierellaceae phylogeny through synthesis of multi-gene phylogenetics and phylogenomics.</title>
        <authorList>
            <person name="Vandepol N."/>
            <person name="Liber J."/>
            <person name="Desiro A."/>
            <person name="Na H."/>
            <person name="Kennedy M."/>
            <person name="Barry K."/>
            <person name="Grigoriev I.V."/>
            <person name="Miller A.N."/>
            <person name="O'Donnell K."/>
            <person name="Stajich J.E."/>
            <person name="Bonito G."/>
        </authorList>
    </citation>
    <scope>NUCLEOTIDE SEQUENCE</scope>
    <source>
        <strain evidence="2">KOD1015</strain>
    </source>
</reference>
<name>A0A9P6KF87_9FUNG</name>
<evidence type="ECO:0000313" key="2">
    <source>
        <dbReference type="EMBL" id="KAF9582716.1"/>
    </source>
</evidence>
<dbReference type="Pfam" id="PF07923">
    <property type="entry name" value="N1221"/>
    <property type="match status" value="1"/>
</dbReference>
<accession>A0A9P6KF87</accession>
<dbReference type="EMBL" id="JAABOA010000951">
    <property type="protein sequence ID" value="KAF9582716.1"/>
    <property type="molecule type" value="Genomic_DNA"/>
</dbReference>
<dbReference type="InterPro" id="IPR012486">
    <property type="entry name" value="Far11/STRP_N"/>
</dbReference>
<dbReference type="OrthoDB" id="18234at2759"/>
<feature type="non-terminal residue" evidence="2">
    <location>
        <position position="188"/>
    </location>
</feature>
<evidence type="ECO:0000313" key="3">
    <source>
        <dbReference type="Proteomes" id="UP000780801"/>
    </source>
</evidence>
<dbReference type="PANTHER" id="PTHR13239:SF4">
    <property type="entry name" value="AT25231P"/>
    <property type="match status" value="1"/>
</dbReference>
<feature type="domain" description="Far11/STRP N-terminal" evidence="1">
    <location>
        <begin position="31"/>
        <end position="187"/>
    </location>
</feature>